<dbReference type="Proteomes" id="UP000233343">
    <property type="component" value="Unassembled WGS sequence"/>
</dbReference>
<name>A0A2N0ZH01_9BACI</name>
<evidence type="ECO:0000313" key="2">
    <source>
        <dbReference type="Proteomes" id="UP000233343"/>
    </source>
</evidence>
<reference evidence="1 2" key="1">
    <citation type="journal article" date="2010" name="Int. J. Syst. Evol. Microbiol.">
        <title>Bacillus horneckiae sp. nov., isolated from a spacecraft-assembly clean room.</title>
        <authorList>
            <person name="Vaishampayan P."/>
            <person name="Probst A."/>
            <person name="Krishnamurthi S."/>
            <person name="Ghosh S."/>
            <person name="Osman S."/>
            <person name="McDowall A."/>
            <person name="Ruckmani A."/>
            <person name="Mayilraj S."/>
            <person name="Venkateswaran K."/>
        </authorList>
    </citation>
    <scope>NUCLEOTIDE SEQUENCE [LARGE SCALE GENOMIC DNA]</scope>
    <source>
        <strain evidence="2">1PO1SC</strain>
    </source>
</reference>
<dbReference type="EMBL" id="PISD01000024">
    <property type="protein sequence ID" value="PKG28789.1"/>
    <property type="molecule type" value="Genomic_DNA"/>
</dbReference>
<keyword evidence="2" id="KW-1185">Reference proteome</keyword>
<organism evidence="1 2">
    <name type="scientific">Cytobacillus horneckiae</name>
    <dbReference type="NCBI Taxonomy" id="549687"/>
    <lineage>
        <taxon>Bacteria</taxon>
        <taxon>Bacillati</taxon>
        <taxon>Bacillota</taxon>
        <taxon>Bacilli</taxon>
        <taxon>Bacillales</taxon>
        <taxon>Bacillaceae</taxon>
        <taxon>Cytobacillus</taxon>
    </lineage>
</organism>
<dbReference type="AlphaFoldDB" id="A0A2N0ZH01"/>
<evidence type="ECO:0000313" key="1">
    <source>
        <dbReference type="EMBL" id="PKG28789.1"/>
    </source>
</evidence>
<evidence type="ECO:0008006" key="3">
    <source>
        <dbReference type="Google" id="ProtNLM"/>
    </source>
</evidence>
<protein>
    <recommendedName>
        <fullName evidence="3">Helix-turn-helix domain containing protein</fullName>
    </recommendedName>
</protein>
<sequence>MAPKTFLKPRKNRIVVLEDLNFVWDEPELMELAELWEQEYSVMYISDQLGRDTDEVIIGLIHLAREDMISQRRGGLLNGL</sequence>
<accession>A0A2N0ZH01</accession>
<proteinExistence type="predicted"/>
<gene>
    <name evidence="1" type="ORF">CWS20_11930</name>
</gene>
<comment type="caution">
    <text evidence="1">The sequence shown here is derived from an EMBL/GenBank/DDBJ whole genome shotgun (WGS) entry which is preliminary data.</text>
</comment>
<dbReference type="RefSeq" id="WP_066192274.1">
    <property type="nucleotide sequence ID" value="NZ_PISD01000024.1"/>
</dbReference>